<dbReference type="InterPro" id="IPR029058">
    <property type="entry name" value="AB_hydrolase_fold"/>
</dbReference>
<dbReference type="EMBL" id="BABT02000004">
    <property type="protein sequence ID" value="GAA93392.1"/>
    <property type="molecule type" value="Genomic_DNA"/>
</dbReference>
<organism evidence="5 6">
    <name type="scientific">Mixia osmundae (strain CBS 9802 / IAM 14324 / JCM 22182 / KY 12970)</name>
    <dbReference type="NCBI Taxonomy" id="764103"/>
    <lineage>
        <taxon>Eukaryota</taxon>
        <taxon>Fungi</taxon>
        <taxon>Dikarya</taxon>
        <taxon>Basidiomycota</taxon>
        <taxon>Pucciniomycotina</taxon>
        <taxon>Mixiomycetes</taxon>
        <taxon>Mixiales</taxon>
        <taxon>Mixiaceae</taxon>
        <taxon>Mixia</taxon>
    </lineage>
</organism>
<dbReference type="PANTHER" id="PTHR21661:SF39">
    <property type="entry name" value="HYDROLASE, PUTATIVE (AFU_ORTHOLOGUE AFUA_3G08960)-RELATED"/>
    <property type="match status" value="1"/>
</dbReference>
<keyword evidence="2" id="KW-0378">Hydrolase</keyword>
<dbReference type="OMA" id="VGVHVNY"/>
<dbReference type="InParanoid" id="G7DS32"/>
<dbReference type="PANTHER" id="PTHR21661">
    <property type="entry name" value="EPOXIDE HYDROLASE 1-RELATED"/>
    <property type="match status" value="1"/>
</dbReference>
<dbReference type="SUPFAM" id="SSF53474">
    <property type="entry name" value="alpha/beta-Hydrolases"/>
    <property type="match status" value="1"/>
</dbReference>
<gene>
    <name evidence="5" type="primary">Mo00032</name>
    <name evidence="5" type="ORF">E5Q_00032</name>
</gene>
<dbReference type="GO" id="GO:0097176">
    <property type="term" value="P:epoxide metabolic process"/>
    <property type="evidence" value="ECO:0007669"/>
    <property type="project" value="TreeGrafter"/>
</dbReference>
<feature type="active site" description="Nucleophile" evidence="3">
    <location>
        <position position="175"/>
    </location>
</feature>
<reference evidence="5 6" key="1">
    <citation type="journal article" date="2011" name="J. Gen. Appl. Microbiol.">
        <title>Draft genome sequencing of the enigmatic basidiomycete Mixia osmundae.</title>
        <authorList>
            <person name="Nishida H."/>
            <person name="Nagatsuka Y."/>
            <person name="Sugiyama J."/>
        </authorList>
    </citation>
    <scope>NUCLEOTIDE SEQUENCE [LARGE SCALE GENOMIC DNA]</scope>
    <source>
        <strain evidence="6">CBS 9802 / IAM 14324 / JCM 22182 / KY 12970</strain>
    </source>
</reference>
<feature type="domain" description="Epoxide hydrolase N-terminal" evidence="4">
    <location>
        <begin position="7"/>
        <end position="116"/>
    </location>
</feature>
<evidence type="ECO:0000256" key="1">
    <source>
        <dbReference type="ARBA" id="ARBA00010088"/>
    </source>
</evidence>
<dbReference type="STRING" id="764103.G7DS32"/>
<comment type="similarity">
    <text evidence="1">Belongs to the peptidase S33 family.</text>
</comment>
<evidence type="ECO:0000256" key="3">
    <source>
        <dbReference type="PIRSR" id="PIRSR001112-1"/>
    </source>
</evidence>
<dbReference type="InterPro" id="IPR016292">
    <property type="entry name" value="Epoxide_hydrolase"/>
</dbReference>
<dbReference type="Proteomes" id="UP000009131">
    <property type="component" value="Unassembled WGS sequence"/>
</dbReference>
<proteinExistence type="inferred from homology"/>
<dbReference type="InterPro" id="IPR000639">
    <property type="entry name" value="Epox_hydrolase-like"/>
</dbReference>
<feature type="active site" description="Proton donor" evidence="3">
    <location>
        <position position="331"/>
    </location>
</feature>
<dbReference type="Pfam" id="PF06441">
    <property type="entry name" value="EHN"/>
    <property type="match status" value="1"/>
</dbReference>
<dbReference type="HOGENOM" id="CLU_019414_0_0_1"/>
<dbReference type="PIRSF" id="PIRSF001112">
    <property type="entry name" value="Epoxide_hydrolase"/>
    <property type="match status" value="1"/>
</dbReference>
<dbReference type="RefSeq" id="XP_014566050.1">
    <property type="nucleotide sequence ID" value="XM_014710564.1"/>
</dbReference>
<dbReference type="InterPro" id="IPR010497">
    <property type="entry name" value="Epoxide_hydro_N"/>
</dbReference>
<dbReference type="GO" id="GO:0004301">
    <property type="term" value="F:epoxide hydrolase activity"/>
    <property type="evidence" value="ECO:0007669"/>
    <property type="project" value="TreeGrafter"/>
</dbReference>
<evidence type="ECO:0000313" key="5">
    <source>
        <dbReference type="EMBL" id="GAA93392.1"/>
    </source>
</evidence>
<protein>
    <recommendedName>
        <fullName evidence="4">Epoxide hydrolase N-terminal domain-containing protein</fullName>
    </recommendedName>
</protein>
<comment type="caution">
    <text evidence="5">The sequence shown here is derived from an EMBL/GenBank/DDBJ whole genome shotgun (WGS) entry which is preliminary data.</text>
</comment>
<dbReference type="eggNOG" id="KOG2565">
    <property type="taxonomic scope" value="Eukaryota"/>
</dbReference>
<name>G7DS32_MIXOS</name>
<dbReference type="AlphaFoldDB" id="G7DS32"/>
<reference evidence="5 6" key="2">
    <citation type="journal article" date="2012" name="Open Biol.">
        <title>Characteristics of nucleosomes and linker DNA regions on the genome of the basidiomycete Mixia osmundae revealed by mono- and dinucleosome mapping.</title>
        <authorList>
            <person name="Nishida H."/>
            <person name="Kondo S."/>
            <person name="Matsumoto T."/>
            <person name="Suzuki Y."/>
            <person name="Yoshikawa H."/>
            <person name="Taylor T.D."/>
            <person name="Sugiyama J."/>
        </authorList>
    </citation>
    <scope>NUCLEOTIDE SEQUENCE [LARGE SCALE GENOMIC DNA]</scope>
    <source>
        <strain evidence="6">CBS 9802 / IAM 14324 / JCM 22182 / KY 12970</strain>
    </source>
</reference>
<feature type="active site" description="Proton acceptor" evidence="3">
    <location>
        <position position="388"/>
    </location>
</feature>
<accession>G7DS32</accession>
<dbReference type="PRINTS" id="PR00412">
    <property type="entry name" value="EPOXHYDRLASE"/>
</dbReference>
<keyword evidence="6" id="KW-1185">Reference proteome</keyword>
<evidence type="ECO:0000313" key="6">
    <source>
        <dbReference type="Proteomes" id="UP000009131"/>
    </source>
</evidence>
<evidence type="ECO:0000256" key="2">
    <source>
        <dbReference type="ARBA" id="ARBA00022801"/>
    </source>
</evidence>
<dbReference type="OrthoDB" id="7130006at2759"/>
<sequence>MGSFNLQPYKIGIPQSKLDDLKARVASDPLPPVTFEGKHERYGVTRDWMSQLKTAWEAFDWSKEEARLNSFSNYQGTVEHAGHSIRLHFISEQCTANPEAMPLLLLHGWPGSFLEFTGSIKYLKQHFHVVVPSLPGYLFSELPDDMDFSPMDVAATMNELMVNLGYSQYFVQAGDWGAMVARLMAVYFSECKAIHLNFSPVLPIDSYLAPVMPSVLRLRTPQIVKTLTTPLSSLAGLILPPPDQLGLSARDRELMARSNRWNKTGRAYAIEHATRPSTIAHALSASPLALAAWIGEKLLEWTDESPPMDEILALLTAWWTTDTYARSIYAYRHSFGNQPNTKHFERQCYIRVPFGYSSFPKEILPCPKRWVATSGNLLWYREHTRGGHFAAWERPEAFSEDLRDCFAQLAKAGNISFANSKL</sequence>
<evidence type="ECO:0000259" key="4">
    <source>
        <dbReference type="Pfam" id="PF06441"/>
    </source>
</evidence>
<dbReference type="Gene3D" id="3.40.50.1820">
    <property type="entry name" value="alpha/beta hydrolase"/>
    <property type="match status" value="1"/>
</dbReference>